<evidence type="ECO:0000313" key="3">
    <source>
        <dbReference type="Proteomes" id="UP001226574"/>
    </source>
</evidence>
<feature type="transmembrane region" description="Helical" evidence="1">
    <location>
        <begin position="44"/>
        <end position="68"/>
    </location>
</feature>
<keyword evidence="1" id="KW-0812">Transmembrane</keyword>
<keyword evidence="1" id="KW-1133">Transmembrane helix</keyword>
<keyword evidence="1" id="KW-0472">Membrane</keyword>
<name>A0ABU1BE55_PSEHA</name>
<comment type="caution">
    <text evidence="2">The sequence shown here is derived from an EMBL/GenBank/DDBJ whole genome shotgun (WGS) entry which is preliminary data.</text>
</comment>
<evidence type="ECO:0000256" key="1">
    <source>
        <dbReference type="SAM" id="Phobius"/>
    </source>
</evidence>
<dbReference type="Proteomes" id="UP001226574">
    <property type="component" value="Unassembled WGS sequence"/>
</dbReference>
<keyword evidence="3" id="KW-1185">Reference proteome</keyword>
<proteinExistence type="predicted"/>
<dbReference type="RefSeq" id="WP_309039226.1">
    <property type="nucleotide sequence ID" value="NZ_JAVIFY010000009.1"/>
</dbReference>
<organism evidence="2 3">
    <name type="scientific">Pseudoalteromonas haloplanktis</name>
    <name type="common">Alteromonas haloplanktis</name>
    <dbReference type="NCBI Taxonomy" id="228"/>
    <lineage>
        <taxon>Bacteria</taxon>
        <taxon>Pseudomonadati</taxon>
        <taxon>Pseudomonadota</taxon>
        <taxon>Gammaproteobacteria</taxon>
        <taxon>Alteromonadales</taxon>
        <taxon>Pseudoalteromonadaceae</taxon>
        <taxon>Pseudoalteromonas</taxon>
    </lineage>
</organism>
<reference evidence="2 3" key="1">
    <citation type="submission" date="2023-08" db="EMBL/GenBank/DDBJ databases">
        <title>Pseudoalteromonas haloplanktis LL1 genome.</title>
        <authorList>
            <person name="Wu S."/>
        </authorList>
    </citation>
    <scope>NUCLEOTIDE SEQUENCE [LARGE SCALE GENOMIC DNA]</scope>
    <source>
        <strain evidence="2 3">LL1</strain>
    </source>
</reference>
<evidence type="ECO:0000313" key="2">
    <source>
        <dbReference type="EMBL" id="MDQ9092527.1"/>
    </source>
</evidence>
<accession>A0ABU1BE55</accession>
<sequence length="84" mass="9439">MTEQSMTEQKIIRVLKIFIALGITLILTGHYLLVSDIFAQQNSIHSIMIGAVFIAVGILCSLPIKIYLTIVLMKMEAEHDQHTQ</sequence>
<feature type="transmembrane region" description="Helical" evidence="1">
    <location>
        <begin position="12"/>
        <end position="32"/>
    </location>
</feature>
<protein>
    <recommendedName>
        <fullName evidence="4">Orphan protein</fullName>
    </recommendedName>
</protein>
<gene>
    <name evidence="2" type="ORF">RC083_13100</name>
</gene>
<dbReference type="EMBL" id="JAVIFY010000009">
    <property type="protein sequence ID" value="MDQ9092527.1"/>
    <property type="molecule type" value="Genomic_DNA"/>
</dbReference>
<evidence type="ECO:0008006" key="4">
    <source>
        <dbReference type="Google" id="ProtNLM"/>
    </source>
</evidence>